<dbReference type="Gene3D" id="1.10.287.70">
    <property type="match status" value="1"/>
</dbReference>
<dbReference type="Pfam" id="PF00510">
    <property type="entry name" value="COX3"/>
    <property type="match status" value="1"/>
</dbReference>
<keyword evidence="5" id="KW-1278">Translocase</keyword>
<keyword evidence="13" id="KW-1185">Reference proteome</keyword>
<dbReference type="SUPFAM" id="SSF81452">
    <property type="entry name" value="Cytochrome c oxidase subunit III-like"/>
    <property type="match status" value="1"/>
</dbReference>
<dbReference type="GO" id="GO:0019646">
    <property type="term" value="P:aerobic electron transport chain"/>
    <property type="evidence" value="ECO:0007669"/>
    <property type="project" value="InterPro"/>
</dbReference>
<dbReference type="InterPro" id="IPR013833">
    <property type="entry name" value="Cyt_c_oxidase_su3_a-hlx"/>
</dbReference>
<keyword evidence="7 10" id="KW-0472">Membrane</keyword>
<proteinExistence type="inferred from homology"/>
<name>A0A245ZLZ4_9SPHN</name>
<feature type="transmembrane region" description="Helical" evidence="10">
    <location>
        <begin position="17"/>
        <end position="36"/>
    </location>
</feature>
<dbReference type="EMBL" id="NBBJ01000002">
    <property type="protein sequence ID" value="OWK30766.1"/>
    <property type="molecule type" value="Genomic_DNA"/>
</dbReference>
<dbReference type="InterPro" id="IPR033945">
    <property type="entry name" value="Cyt_c_oxase_su3_dom"/>
</dbReference>
<dbReference type="EC" id="7.1.1.9" evidence="3"/>
<feature type="domain" description="Heme-copper oxidase subunit III family profile" evidence="11">
    <location>
        <begin position="5"/>
        <end position="299"/>
    </location>
</feature>
<dbReference type="GO" id="GO:0016491">
    <property type="term" value="F:oxidoreductase activity"/>
    <property type="evidence" value="ECO:0007669"/>
    <property type="project" value="UniProtKB-KW"/>
</dbReference>
<feature type="transmembrane region" description="Helical" evidence="10">
    <location>
        <begin position="278"/>
        <end position="298"/>
    </location>
</feature>
<feature type="transmembrane region" description="Helical" evidence="10">
    <location>
        <begin position="88"/>
        <end position="109"/>
    </location>
</feature>
<dbReference type="PROSITE" id="PS50253">
    <property type="entry name" value="COX3"/>
    <property type="match status" value="1"/>
</dbReference>
<dbReference type="PANTHER" id="PTHR11403">
    <property type="entry name" value="CYTOCHROME C OXIDASE SUBUNIT III"/>
    <property type="match status" value="1"/>
</dbReference>
<dbReference type="RefSeq" id="WP_088333468.1">
    <property type="nucleotide sequence ID" value="NZ_NBBJ01000002.1"/>
</dbReference>
<dbReference type="AlphaFoldDB" id="A0A245ZLZ4"/>
<accession>A0A245ZLZ4</accession>
<evidence type="ECO:0000256" key="9">
    <source>
        <dbReference type="ARBA" id="ARBA00031625"/>
    </source>
</evidence>
<dbReference type="OrthoDB" id="9810850at2"/>
<comment type="similarity">
    <text evidence="2">Belongs to the cytochrome c oxidase subunit 3 family.</text>
</comment>
<comment type="caution">
    <text evidence="12">The sequence shown here is derived from an EMBL/GenBank/DDBJ whole genome shotgun (WGS) entry which is preliminary data.</text>
</comment>
<keyword evidence="4 10" id="KW-0812">Transmembrane</keyword>
<dbReference type="Proteomes" id="UP000197783">
    <property type="component" value="Unassembled WGS sequence"/>
</dbReference>
<reference evidence="12 13" key="1">
    <citation type="submission" date="2017-03" db="EMBL/GenBank/DDBJ databases">
        <title>Genome sequence of Sphingomonas mucosissima DSM 17494.</title>
        <authorList>
            <person name="Poehlein A."/>
            <person name="Wuebbeler J.H."/>
            <person name="Steinbuechel A."/>
            <person name="Daniel R."/>
        </authorList>
    </citation>
    <scope>NUCLEOTIDE SEQUENCE [LARGE SCALE GENOMIC DNA]</scope>
    <source>
        <strain evidence="12 13">DSM 17494</strain>
    </source>
</reference>
<evidence type="ECO:0000256" key="7">
    <source>
        <dbReference type="ARBA" id="ARBA00023136"/>
    </source>
</evidence>
<dbReference type="GO" id="GO:0004129">
    <property type="term" value="F:cytochrome-c oxidase activity"/>
    <property type="evidence" value="ECO:0007669"/>
    <property type="project" value="UniProtKB-EC"/>
</dbReference>
<evidence type="ECO:0000256" key="4">
    <source>
        <dbReference type="ARBA" id="ARBA00022692"/>
    </source>
</evidence>
<sequence length="307" mass="34086">MAGAKNHQYHILPPDPWPMISSLSALAMAAGGLMWMHGGHVGKPNGGGFLFFAGLAAVLFSMFCWWRNVIKEAHAGDHTPVVQLHFRYGMILFIASEVMFFVGWFWAYFDFALFPDAIGFIDGTVERSSEALAIAAQWPPKGLEVINAFELPLLNTLILLLSGTTVTWAHHSLIHNERGGEKRGLWGAIGVGDRDGVLKGLWLTVVLGLIFSGIQAYEYMHAPFPFKGINYGAAFYMSTGFHGFHVIVGTIFLIVCLIRAYKGEFTPKQHFGFEAAAWYWHFVDVVWLFLFVSVYIWGGWGAPVHGG</sequence>
<evidence type="ECO:0000313" key="13">
    <source>
        <dbReference type="Proteomes" id="UP000197783"/>
    </source>
</evidence>
<dbReference type="Gene3D" id="1.20.120.80">
    <property type="entry name" value="Cytochrome c oxidase, subunit III, four-helix bundle"/>
    <property type="match status" value="1"/>
</dbReference>
<evidence type="ECO:0000313" key="12">
    <source>
        <dbReference type="EMBL" id="OWK30766.1"/>
    </source>
</evidence>
<keyword evidence="6 10" id="KW-1133">Transmembrane helix</keyword>
<evidence type="ECO:0000256" key="6">
    <source>
        <dbReference type="ARBA" id="ARBA00022989"/>
    </source>
</evidence>
<evidence type="ECO:0000256" key="10">
    <source>
        <dbReference type="SAM" id="Phobius"/>
    </source>
</evidence>
<keyword evidence="12" id="KW-0560">Oxidoreductase</keyword>
<feature type="transmembrane region" description="Helical" evidence="10">
    <location>
        <begin position="201"/>
        <end position="220"/>
    </location>
</feature>
<feature type="transmembrane region" description="Helical" evidence="10">
    <location>
        <begin position="240"/>
        <end position="258"/>
    </location>
</feature>
<dbReference type="InterPro" id="IPR024791">
    <property type="entry name" value="Cyt_c/ubiquinol_Oxase_su3"/>
</dbReference>
<evidence type="ECO:0000256" key="8">
    <source>
        <dbReference type="ARBA" id="ARBA00031400"/>
    </source>
</evidence>
<protein>
    <recommendedName>
        <fullName evidence="3">cytochrome-c oxidase</fullName>
        <ecNumber evidence="3">7.1.1.9</ecNumber>
    </recommendedName>
    <alternativeName>
        <fullName evidence="8">Cytochrome aa3 subunit 3</fullName>
    </alternativeName>
    <alternativeName>
        <fullName evidence="9">Cytochrome c oxidase polypeptide III</fullName>
    </alternativeName>
</protein>
<gene>
    <name evidence="12" type="primary">ctaE</name>
    <name evidence="12" type="ORF">SPMU_17550</name>
</gene>
<evidence type="ECO:0000256" key="3">
    <source>
        <dbReference type="ARBA" id="ARBA00012949"/>
    </source>
</evidence>
<evidence type="ECO:0000256" key="5">
    <source>
        <dbReference type="ARBA" id="ARBA00022967"/>
    </source>
</evidence>
<dbReference type="InterPro" id="IPR000298">
    <property type="entry name" value="Cyt_c_oxidase-like_su3"/>
</dbReference>
<dbReference type="CDD" id="cd01665">
    <property type="entry name" value="Cyt_c_Oxidase_III"/>
    <property type="match status" value="1"/>
</dbReference>
<dbReference type="InterPro" id="IPR035973">
    <property type="entry name" value="Cyt_c_oxidase_su3-like_sf"/>
</dbReference>
<organism evidence="12 13">
    <name type="scientific">Sphingomonas mucosissima</name>
    <dbReference type="NCBI Taxonomy" id="370959"/>
    <lineage>
        <taxon>Bacteria</taxon>
        <taxon>Pseudomonadati</taxon>
        <taxon>Pseudomonadota</taxon>
        <taxon>Alphaproteobacteria</taxon>
        <taxon>Sphingomonadales</taxon>
        <taxon>Sphingomonadaceae</taxon>
        <taxon>Sphingomonas</taxon>
    </lineage>
</organism>
<comment type="subcellular location">
    <subcellularLocation>
        <location evidence="1">Membrane</location>
        <topology evidence="1">Multi-pass membrane protein</topology>
    </subcellularLocation>
</comment>
<dbReference type="GO" id="GO:0016020">
    <property type="term" value="C:membrane"/>
    <property type="evidence" value="ECO:0007669"/>
    <property type="project" value="UniProtKB-SubCell"/>
</dbReference>
<dbReference type="PANTHER" id="PTHR11403:SF7">
    <property type="entry name" value="CYTOCHROME C OXIDASE SUBUNIT 3"/>
    <property type="match status" value="1"/>
</dbReference>
<evidence type="ECO:0000256" key="2">
    <source>
        <dbReference type="ARBA" id="ARBA00010581"/>
    </source>
</evidence>
<evidence type="ECO:0000256" key="1">
    <source>
        <dbReference type="ARBA" id="ARBA00004141"/>
    </source>
</evidence>
<feature type="transmembrane region" description="Helical" evidence="10">
    <location>
        <begin position="48"/>
        <end position="68"/>
    </location>
</feature>
<evidence type="ECO:0000259" key="11">
    <source>
        <dbReference type="PROSITE" id="PS50253"/>
    </source>
</evidence>